<evidence type="ECO:0000256" key="21">
    <source>
        <dbReference type="ARBA" id="ARBA00023136"/>
    </source>
</evidence>
<dbReference type="Gene3D" id="3.20.20.10">
    <property type="entry name" value="Alanine racemase"/>
    <property type="match status" value="1"/>
</dbReference>
<feature type="region of interest" description="Disordered" evidence="38">
    <location>
        <begin position="813"/>
        <end position="876"/>
    </location>
</feature>
<dbReference type="PANTHER" id="PTHR32282">
    <property type="entry name" value="BINDING PROTEIN TRANSPEPTIDASE, PUTATIVE-RELATED"/>
    <property type="match status" value="1"/>
</dbReference>
<dbReference type="GO" id="GO:0009002">
    <property type="term" value="F:serine-type D-Ala-D-Ala carboxypeptidase activity"/>
    <property type="evidence" value="ECO:0007669"/>
    <property type="project" value="UniProtKB-EC"/>
</dbReference>
<dbReference type="SUPFAM" id="SSF50621">
    <property type="entry name" value="Alanine racemase C-terminal domain-like"/>
    <property type="match status" value="1"/>
</dbReference>
<feature type="modified residue" description="N6-(pyridoxal phosphate)lysine" evidence="34 36">
    <location>
        <position position="951"/>
    </location>
</feature>
<dbReference type="GO" id="GO:0009089">
    <property type="term" value="P:lysine biosynthetic process via diaminopimelate"/>
    <property type="evidence" value="ECO:0007669"/>
    <property type="project" value="UniProtKB-UniRule"/>
</dbReference>
<sequence>MKPTNTSSKQKAPAARSWFTRLVLKAIVLFAGLGLCGALLMSLALALAWPNLPDLTAMIDYRPRVPLRIYTADKVLIGEFGEERRNVLRFDEIPDVMKSAILAAEDDRFYQHGGIDWAGVLRAALANTIHMSKTQGASTITMQVARNFYLSSEKTYTRKFYELLLTFKIEATLTKDQILDLYMNQIFLGHRAYGFAAASRTYFGKPLAEITPAEAAMLAGIPKAPSRFNPISNFERAKARQAYVLSRMRSLGYLTDAEYQRAVEQPIVIRSAANTPGGRYGIHGDYPAELARQLLYGVYQDDIYSRGFNVYTTIDSKGQEAAYQAVREGILDYTRRAPYTGPEENIDLPKGIESDPEALNDLIDEQQEKHPDNGDLLIGIVLSASPTEVRVARSASQIIDITDKRALRVVARGLAPNAKESVRIQRGSVVYVHQTPEYWELINKPAIQAALVSLSAQDGAIQAMVGGFDFDEGKFNRVTQAWRQPGSSFKPFIYASALERGLTPATQISDEPFSLTAEQTGSKAWNPKNYGRSYEPMLTMRQGLYKSKNMVSIRIMQAVGPQYVQDYVTRFGFDRSRQPAVLPLALGAGSVTPLQLAGGYAVFANGGYRVPPYLIDYVTDSSGKVIMRSRPTVAGDTLARVIDPRTAYVMDDMLRGVATYGTGARAHRELKRNDIGGKTGTTNDSQDAWFAGFTPKLVAVAWMGFDQPKSMGQGETGGGAALPIWVDYMRAALAGQPEIPPGPVPSGLTRIDGDFYFSEFPPGTAIARVGLPAPGDPVPGAPGAPPAAWTASARCSISCTANPPMPIPAAPSPNPSACLSDEDLVPAPERCPPPGRCRPGPRAGRLRHERRPAPARTAAGRRRAGGPALHRAGVRAGPPKPRLAALTFMTADSPFPLRGGILHAEDIPLPELADRYGTPLYVYSRAALRAAWYRYERAIAGHDALICYGVKANSNLAILHEFQRLGAGFDIVSGGELERILAAGASPERVVFSGVGKQGWEIRKALAAGIKCFNVESAAELERLADIAQELGVRAPVSLRVNPDVDARTHPYISTGLKENKFGVDIRQAPELYRQALQHPGLEIVGVDCHIGSQITQIAPYLDALDKLLDLIDALAADGIALQHLDLGGGLGIRYVDETPPDPAELLEPVFAALAARGLDHLQLILEPGRSLVGNAGVLLTRVEYLKRTEARNFAIVDAAMNDLMRPALYEAWHGVVPVAPRAGTPVETYDVVGPICESGDWLARGRALPIEQGDLLAIQSAGAYAFSMSSQYNTRPRAAEVLVDGQDSWLVRPRETIQELYAQERIPHRP</sequence>
<feature type="active site" description="Proton donor" evidence="36">
    <location>
        <position position="1237"/>
    </location>
</feature>
<dbReference type="PANTHER" id="PTHR32282:SF27">
    <property type="entry name" value="PENICILLIN-BINDING PROTEIN 1A"/>
    <property type="match status" value="1"/>
</dbReference>
<dbReference type="FunFam" id="2.40.37.10:FF:000003">
    <property type="entry name" value="Diaminopimelate decarboxylase"/>
    <property type="match status" value="1"/>
</dbReference>
<comment type="similarity">
    <text evidence="4">In the C-terminal section; belongs to the transpeptidase family.</text>
</comment>
<comment type="pathway">
    <text evidence="30">Glycan biosynthesis.</text>
</comment>
<keyword evidence="10" id="KW-0645">Protease</keyword>
<protein>
    <recommendedName>
        <fullName evidence="33 34">Diaminopimelate decarboxylase</fullName>
        <shortName evidence="34">DAP decarboxylase</shortName>
        <shortName evidence="34">DAPDC</shortName>
        <ecNumber evidence="34 35">4.1.1.20</ecNumber>
    </recommendedName>
</protein>
<evidence type="ECO:0000256" key="18">
    <source>
        <dbReference type="ARBA" id="ARBA00022968"/>
    </source>
</evidence>
<evidence type="ECO:0000256" key="17">
    <source>
        <dbReference type="ARBA" id="ARBA00022960"/>
    </source>
</evidence>
<keyword evidence="17" id="KW-0133">Cell shape</keyword>
<keyword evidence="15" id="KW-0378">Hydrolase</keyword>
<keyword evidence="26" id="KW-0961">Cell wall biogenesis/degradation</keyword>
<comment type="subcellular location">
    <subcellularLocation>
        <location evidence="2">Cell inner membrane</location>
        <topology evidence="2">Single-pass type II membrane protein</topology>
    </subcellularLocation>
</comment>
<evidence type="ECO:0000256" key="25">
    <source>
        <dbReference type="ARBA" id="ARBA00023268"/>
    </source>
</evidence>
<evidence type="ECO:0000256" key="30">
    <source>
        <dbReference type="ARBA" id="ARBA00060592"/>
    </source>
</evidence>
<evidence type="ECO:0000256" key="9">
    <source>
        <dbReference type="ARBA" id="ARBA00022645"/>
    </source>
</evidence>
<evidence type="ECO:0000256" key="33">
    <source>
        <dbReference type="ARBA" id="ARBA00074972"/>
    </source>
</evidence>
<dbReference type="PRINTS" id="PR01179">
    <property type="entry name" value="ODADCRBXLASE"/>
</dbReference>
<dbReference type="GO" id="GO:0008360">
    <property type="term" value="P:regulation of cell shape"/>
    <property type="evidence" value="ECO:0007669"/>
    <property type="project" value="UniProtKB-KW"/>
</dbReference>
<comment type="subunit">
    <text evidence="34">Homodimer.</text>
</comment>
<dbReference type="Pfam" id="PF02784">
    <property type="entry name" value="Orn_Arg_deC_N"/>
    <property type="match status" value="1"/>
</dbReference>
<dbReference type="InterPro" id="IPR022643">
    <property type="entry name" value="De-COase2_C"/>
</dbReference>
<dbReference type="GO" id="GO:0006508">
    <property type="term" value="P:proteolysis"/>
    <property type="evidence" value="ECO:0007669"/>
    <property type="project" value="UniProtKB-KW"/>
</dbReference>
<dbReference type="GO" id="GO:0008836">
    <property type="term" value="F:diaminopimelate decarboxylase activity"/>
    <property type="evidence" value="ECO:0007669"/>
    <property type="project" value="UniProtKB-UniRule"/>
</dbReference>
<dbReference type="UniPathway" id="UPA00034">
    <property type="reaction ID" value="UER00027"/>
</dbReference>
<comment type="pathway">
    <text evidence="3">Cell wall biogenesis; peptidoglycan biosynthesis.</text>
</comment>
<evidence type="ECO:0000256" key="26">
    <source>
        <dbReference type="ARBA" id="ARBA00023316"/>
    </source>
</evidence>
<evidence type="ECO:0000256" key="5">
    <source>
        <dbReference type="ARBA" id="ARBA00007739"/>
    </source>
</evidence>
<dbReference type="FunFam" id="3.20.20.10:FF:000003">
    <property type="entry name" value="Diaminopimelate decarboxylase"/>
    <property type="match status" value="1"/>
</dbReference>
<keyword evidence="25" id="KW-0511">Multifunctional enzyme</keyword>
<evidence type="ECO:0000256" key="6">
    <source>
        <dbReference type="ARBA" id="ARBA00022475"/>
    </source>
</evidence>
<dbReference type="GO" id="GO:0005886">
    <property type="term" value="C:plasma membrane"/>
    <property type="evidence" value="ECO:0007669"/>
    <property type="project" value="UniProtKB-SubCell"/>
</dbReference>
<dbReference type="eggNOG" id="COG5009">
    <property type="taxonomic scope" value="Bacteria"/>
</dbReference>
<feature type="binding site" evidence="34">
    <location>
        <begin position="1167"/>
        <end position="1170"/>
    </location>
    <ligand>
        <name>pyridoxal 5'-phosphate</name>
        <dbReference type="ChEBI" id="CHEBI:597326"/>
    </ligand>
</feature>
<feature type="binding site" evidence="34">
    <location>
        <position position="1265"/>
    </location>
    <ligand>
        <name>substrate</name>
    </ligand>
</feature>
<keyword evidence="7" id="KW-0997">Cell inner membrane</keyword>
<keyword evidence="45" id="KW-1185">Reference proteome</keyword>
<evidence type="ECO:0000313" key="45">
    <source>
        <dbReference type="Proteomes" id="UP000019805"/>
    </source>
</evidence>
<dbReference type="GO" id="GO:0008955">
    <property type="term" value="F:peptidoglycan glycosyltransferase activity"/>
    <property type="evidence" value="ECO:0007669"/>
    <property type="project" value="UniProtKB-EC"/>
</dbReference>
<evidence type="ECO:0000256" key="29">
    <source>
        <dbReference type="ARBA" id="ARBA00050464"/>
    </source>
</evidence>
<keyword evidence="9" id="KW-0121">Carboxypeptidase</keyword>
<dbReference type="OrthoDB" id="9766909at2"/>
<dbReference type="PRINTS" id="PR01181">
    <property type="entry name" value="DAPDCRBXLASE"/>
</dbReference>
<comment type="similarity">
    <text evidence="32 34">Belongs to the Orn/Lys/Arg decarboxylase class-II family. LysA subfamily.</text>
</comment>
<dbReference type="InterPro" id="IPR002986">
    <property type="entry name" value="DAP_deCOOHase_LysA"/>
</dbReference>
<dbReference type="HOGENOM" id="CLU_260662_0_0_4"/>
<evidence type="ECO:0000256" key="22">
    <source>
        <dbReference type="ARBA" id="ARBA00023154"/>
    </source>
</evidence>
<evidence type="ECO:0000313" key="44">
    <source>
        <dbReference type="EMBL" id="CDM22846.1"/>
    </source>
</evidence>
<evidence type="ECO:0000259" key="39">
    <source>
        <dbReference type="Pfam" id="PF00278"/>
    </source>
</evidence>
<dbReference type="InterPro" id="IPR009006">
    <property type="entry name" value="Ala_racemase/Decarboxylase_C"/>
</dbReference>
<dbReference type="Gene3D" id="2.40.37.10">
    <property type="entry name" value="Lyase, Ornithine Decarboxylase, Chain A, domain 1"/>
    <property type="match status" value="1"/>
</dbReference>
<dbReference type="FunFam" id="1.10.3810.10:FF:000003">
    <property type="entry name" value="Penicillin-binding protein 1a"/>
    <property type="match status" value="1"/>
</dbReference>
<evidence type="ECO:0000256" key="15">
    <source>
        <dbReference type="ARBA" id="ARBA00022801"/>
    </source>
</evidence>
<feature type="binding site" evidence="34">
    <location>
        <position position="1170"/>
    </location>
    <ligand>
        <name>substrate</name>
    </ligand>
</feature>
<dbReference type="InterPro" id="IPR023346">
    <property type="entry name" value="Lysozyme-like_dom_sf"/>
</dbReference>
<evidence type="ECO:0000259" key="40">
    <source>
        <dbReference type="Pfam" id="PF00905"/>
    </source>
</evidence>
<dbReference type="GO" id="GO:0008658">
    <property type="term" value="F:penicillin binding"/>
    <property type="evidence" value="ECO:0007669"/>
    <property type="project" value="InterPro"/>
</dbReference>
<feature type="binding site" evidence="34">
    <location>
        <position position="1210"/>
    </location>
    <ligand>
        <name>substrate</name>
    </ligand>
</feature>
<comment type="similarity">
    <text evidence="5">In the N-terminal section; belongs to the glycosyltransferase 51 family.</text>
</comment>
<evidence type="ECO:0000256" key="19">
    <source>
        <dbReference type="ARBA" id="ARBA00022984"/>
    </source>
</evidence>
<keyword evidence="19" id="KW-0573">Peptidoglycan synthesis</keyword>
<dbReference type="PATRIC" id="fig|1437824.5.peg.368"/>
<dbReference type="GO" id="GO:0030170">
    <property type="term" value="F:pyridoxal phosphate binding"/>
    <property type="evidence" value="ECO:0007669"/>
    <property type="project" value="UniProtKB-UniRule"/>
</dbReference>
<evidence type="ECO:0000256" key="1">
    <source>
        <dbReference type="ARBA" id="ARBA00001933"/>
    </source>
</evidence>
<dbReference type="eggNOG" id="COG0019">
    <property type="taxonomic scope" value="Bacteria"/>
</dbReference>
<evidence type="ECO:0000256" key="31">
    <source>
        <dbReference type="ARBA" id="ARBA00060643"/>
    </source>
</evidence>
<name>W8X1R9_CASD6</name>
<comment type="catalytic activity">
    <reaction evidence="29 34 37">
        <text>meso-2,6-diaminopimelate + H(+) = L-lysine + CO2</text>
        <dbReference type="Rhea" id="RHEA:15101"/>
        <dbReference type="ChEBI" id="CHEBI:15378"/>
        <dbReference type="ChEBI" id="CHEBI:16526"/>
        <dbReference type="ChEBI" id="CHEBI:32551"/>
        <dbReference type="ChEBI" id="CHEBI:57791"/>
        <dbReference type="EC" id="4.1.1.20"/>
    </reaction>
</comment>
<keyword evidence="18" id="KW-0735">Signal-anchor</keyword>
<dbReference type="GO" id="GO:0046677">
    <property type="term" value="P:response to antibiotic"/>
    <property type="evidence" value="ECO:0007669"/>
    <property type="project" value="UniProtKB-KW"/>
</dbReference>
<dbReference type="SUPFAM" id="SSF51419">
    <property type="entry name" value="PLP-binding barrel"/>
    <property type="match status" value="1"/>
</dbReference>
<dbReference type="Gene3D" id="3.40.710.10">
    <property type="entry name" value="DD-peptidase/beta-lactamase superfamily"/>
    <property type="match status" value="2"/>
</dbReference>
<keyword evidence="8 34" id="KW-0028">Amino-acid biosynthesis</keyword>
<accession>W8X1R9</accession>
<evidence type="ECO:0000256" key="11">
    <source>
        <dbReference type="ARBA" id="ARBA00022676"/>
    </source>
</evidence>
<dbReference type="InterPro" id="IPR012338">
    <property type="entry name" value="Beta-lactam/transpept-like"/>
</dbReference>
<dbReference type="SUPFAM" id="SSF53955">
    <property type="entry name" value="Lysozyme-like"/>
    <property type="match status" value="1"/>
</dbReference>
<evidence type="ECO:0000256" key="24">
    <source>
        <dbReference type="ARBA" id="ARBA00023251"/>
    </source>
</evidence>
<proteinExistence type="inferred from homology"/>
<dbReference type="NCBIfam" id="TIGR01048">
    <property type="entry name" value="lysA"/>
    <property type="match status" value="1"/>
</dbReference>
<keyword evidence="14 34" id="KW-0210">Decarboxylase</keyword>
<evidence type="ECO:0000256" key="2">
    <source>
        <dbReference type="ARBA" id="ARBA00004249"/>
    </source>
</evidence>
<gene>
    <name evidence="34" type="primary">lysA</name>
    <name evidence="44" type="ORF">BN940_01851</name>
</gene>
<evidence type="ECO:0000256" key="36">
    <source>
        <dbReference type="PIRSR" id="PIRSR600183-50"/>
    </source>
</evidence>
<feature type="binding site" evidence="34">
    <location>
        <position position="1206"/>
    </location>
    <ligand>
        <name>substrate</name>
    </ligand>
</feature>
<evidence type="ECO:0000256" key="20">
    <source>
        <dbReference type="ARBA" id="ARBA00022989"/>
    </source>
</evidence>
<evidence type="ECO:0000256" key="3">
    <source>
        <dbReference type="ARBA" id="ARBA00004752"/>
    </source>
</evidence>
<keyword evidence="23 34" id="KW-0456">Lyase</keyword>
<feature type="binding site" evidence="34">
    <location>
        <position position="1238"/>
    </location>
    <ligand>
        <name>substrate</name>
    </ligand>
</feature>
<comment type="pathway">
    <text evidence="31 34 37">Amino-acid biosynthesis; L-lysine biosynthesis via DAP pathway; L-lysine from DL-2,6-diaminopimelate: step 1/1.</text>
</comment>
<keyword evidence="22 34" id="KW-0457">Lysine biosynthesis</keyword>
<keyword evidence="16 34" id="KW-0663">Pyridoxal phosphate</keyword>
<dbReference type="NCBIfam" id="TIGR02074">
    <property type="entry name" value="PBP_1a_fam"/>
    <property type="match status" value="1"/>
</dbReference>
<feature type="domain" description="Penicillin-binding protein OB-like" evidence="43">
    <location>
        <begin position="339"/>
        <end position="447"/>
    </location>
</feature>
<comment type="catalytic activity">
    <reaction evidence="27">
        <text>Preferential cleavage: (Ac)2-L-Lys-D-Ala-|-D-Ala. Also transpeptidation of peptidyl-alanyl moieties that are N-acyl substituents of D-alanine.</text>
        <dbReference type="EC" id="3.4.16.4"/>
    </reaction>
</comment>
<dbReference type="InterPro" id="IPR029066">
    <property type="entry name" value="PLP-binding_barrel"/>
</dbReference>
<keyword evidence="6" id="KW-1003">Cell membrane</keyword>
<dbReference type="InterPro" id="IPR022644">
    <property type="entry name" value="De-COase2_N"/>
</dbReference>
<evidence type="ECO:0000259" key="42">
    <source>
        <dbReference type="Pfam" id="PF02784"/>
    </source>
</evidence>
<dbReference type="InterPro" id="IPR001264">
    <property type="entry name" value="Glyco_trans_51"/>
</dbReference>
<keyword evidence="11 44" id="KW-0328">Glycosyltransferase</keyword>
<dbReference type="InterPro" id="IPR001460">
    <property type="entry name" value="PCN-bd_Tpept"/>
</dbReference>
<evidence type="ECO:0000256" key="13">
    <source>
        <dbReference type="ARBA" id="ARBA00022692"/>
    </source>
</evidence>
<feature type="domain" description="Orn/DAP/Arg decarboxylase 2 N-terminal" evidence="42">
    <location>
        <begin position="927"/>
        <end position="1173"/>
    </location>
</feature>
<feature type="binding site" evidence="34">
    <location>
        <position position="1265"/>
    </location>
    <ligand>
        <name>pyridoxal 5'-phosphate</name>
        <dbReference type="ChEBI" id="CHEBI:597326"/>
    </ligand>
</feature>
<comment type="catalytic activity">
    <reaction evidence="28">
        <text>[GlcNAc-(1-&gt;4)-Mur2Ac(oyl-L-Ala-gamma-D-Glu-L-Lys-D-Ala-D-Ala)](n)-di-trans,octa-cis-undecaprenyl diphosphate + beta-D-GlcNAc-(1-&gt;4)-Mur2Ac(oyl-L-Ala-gamma-D-Glu-L-Lys-D-Ala-D-Ala)-di-trans,octa-cis-undecaprenyl diphosphate = [GlcNAc-(1-&gt;4)-Mur2Ac(oyl-L-Ala-gamma-D-Glu-L-Lys-D-Ala-D-Ala)](n+1)-di-trans,octa-cis-undecaprenyl diphosphate + di-trans,octa-cis-undecaprenyl diphosphate + H(+)</text>
        <dbReference type="Rhea" id="RHEA:23708"/>
        <dbReference type="Rhea" id="RHEA-COMP:9602"/>
        <dbReference type="Rhea" id="RHEA-COMP:9603"/>
        <dbReference type="ChEBI" id="CHEBI:15378"/>
        <dbReference type="ChEBI" id="CHEBI:58405"/>
        <dbReference type="ChEBI" id="CHEBI:60033"/>
        <dbReference type="ChEBI" id="CHEBI:78435"/>
        <dbReference type="EC" id="2.4.99.28"/>
    </reaction>
</comment>
<dbReference type="GO" id="GO:0071555">
    <property type="term" value="P:cell wall organization"/>
    <property type="evidence" value="ECO:0007669"/>
    <property type="project" value="UniProtKB-KW"/>
</dbReference>
<dbReference type="GO" id="GO:0009252">
    <property type="term" value="P:peptidoglycan biosynthetic process"/>
    <property type="evidence" value="ECO:0007669"/>
    <property type="project" value="UniProtKB-UniPathway"/>
</dbReference>
<dbReference type="InterPro" id="IPR000183">
    <property type="entry name" value="Orn/DAP/Arg_de-COase"/>
</dbReference>
<dbReference type="EMBL" id="HG916765">
    <property type="protein sequence ID" value="CDM22846.1"/>
    <property type="molecule type" value="Genomic_DNA"/>
</dbReference>
<dbReference type="Gene3D" id="1.10.3810.10">
    <property type="entry name" value="Biosynthetic peptidoglycan transglycosylase-like"/>
    <property type="match status" value="1"/>
</dbReference>
<dbReference type="HAMAP" id="MF_02120">
    <property type="entry name" value="LysA"/>
    <property type="match status" value="1"/>
</dbReference>
<evidence type="ECO:0000256" key="14">
    <source>
        <dbReference type="ARBA" id="ARBA00022793"/>
    </source>
</evidence>
<evidence type="ECO:0000256" key="32">
    <source>
        <dbReference type="ARBA" id="ARBA00060983"/>
    </source>
</evidence>
<evidence type="ECO:0000256" key="4">
    <source>
        <dbReference type="ARBA" id="ARBA00007090"/>
    </source>
</evidence>
<reference evidence="44 45" key="1">
    <citation type="journal article" date="2014" name="BMC Microbiol.">
        <title>The oxygen-independent metabolism of cyclic monoterpenes in Castellaniella defragrans 65Phen.</title>
        <authorList>
            <person name="Petasch J."/>
            <person name="Disch E.M."/>
            <person name="Markert S."/>
            <person name="Becher D."/>
            <person name="Schweder T."/>
            <person name="Huttel B."/>
            <person name="Reinhardt R."/>
            <person name="Harder J."/>
        </authorList>
    </citation>
    <scope>NUCLEOTIDE SEQUENCE [LARGE SCALE GENOMIC DNA]</scope>
    <source>
        <strain evidence="44">65Phen</strain>
    </source>
</reference>
<evidence type="ECO:0000256" key="27">
    <source>
        <dbReference type="ARBA" id="ARBA00034000"/>
    </source>
</evidence>
<evidence type="ECO:0000256" key="34">
    <source>
        <dbReference type="HAMAP-Rule" id="MF_02120"/>
    </source>
</evidence>
<dbReference type="Proteomes" id="UP000019805">
    <property type="component" value="Chromosome"/>
</dbReference>
<evidence type="ECO:0000256" key="38">
    <source>
        <dbReference type="SAM" id="MobiDB-lite"/>
    </source>
</evidence>
<keyword evidence="12 44" id="KW-0808">Transferase</keyword>
<evidence type="ECO:0000256" key="7">
    <source>
        <dbReference type="ARBA" id="ARBA00022519"/>
    </source>
</evidence>
<dbReference type="KEGG" id="cdn:BN940_01851"/>
<dbReference type="CDD" id="cd06828">
    <property type="entry name" value="PLPDE_III_DapDC"/>
    <property type="match status" value="1"/>
</dbReference>
<organism evidence="44 45">
    <name type="scientific">Castellaniella defragrans (strain DSM 12143 / CCUG 39792 / 65Phen)</name>
    <name type="common">Alcaligenes defragrans</name>
    <dbReference type="NCBI Taxonomy" id="1437824"/>
    <lineage>
        <taxon>Bacteria</taxon>
        <taxon>Pseudomonadati</taxon>
        <taxon>Pseudomonadota</taxon>
        <taxon>Betaproteobacteria</taxon>
        <taxon>Burkholderiales</taxon>
        <taxon>Alcaligenaceae</taxon>
        <taxon>Castellaniella</taxon>
    </lineage>
</organism>
<evidence type="ECO:0000259" key="41">
    <source>
        <dbReference type="Pfam" id="PF00912"/>
    </source>
</evidence>
<dbReference type="GO" id="GO:0030288">
    <property type="term" value="C:outer membrane-bounded periplasmic space"/>
    <property type="evidence" value="ECO:0007669"/>
    <property type="project" value="TreeGrafter"/>
</dbReference>
<dbReference type="STRING" id="1437824.BN940_01851"/>
<keyword evidence="20" id="KW-1133">Transmembrane helix</keyword>
<keyword evidence="24" id="KW-0046">Antibiotic resistance</keyword>
<evidence type="ECO:0000256" key="16">
    <source>
        <dbReference type="ARBA" id="ARBA00022898"/>
    </source>
</evidence>
<evidence type="ECO:0000256" key="28">
    <source>
        <dbReference type="ARBA" id="ARBA00049902"/>
    </source>
</evidence>
<dbReference type="UniPathway" id="UPA00219"/>
<evidence type="ECO:0000256" key="23">
    <source>
        <dbReference type="ARBA" id="ARBA00023239"/>
    </source>
</evidence>
<dbReference type="InterPro" id="IPR036950">
    <property type="entry name" value="PBP_transglycosylase"/>
</dbReference>
<keyword evidence="21" id="KW-0472">Membrane</keyword>
<evidence type="ECO:0000256" key="8">
    <source>
        <dbReference type="ARBA" id="ARBA00022605"/>
    </source>
</evidence>
<dbReference type="Pfam" id="PF00278">
    <property type="entry name" value="Orn_DAP_Arg_deC"/>
    <property type="match status" value="1"/>
</dbReference>
<dbReference type="EC" id="4.1.1.20" evidence="34 35"/>
<dbReference type="Pfam" id="PF00912">
    <property type="entry name" value="Transgly"/>
    <property type="match status" value="1"/>
</dbReference>
<comment type="cofactor">
    <cofactor evidence="1 34 36 37">
        <name>pyridoxal 5'-phosphate</name>
        <dbReference type="ChEBI" id="CHEBI:597326"/>
    </cofactor>
</comment>
<dbReference type="Pfam" id="PF00905">
    <property type="entry name" value="Transpeptidase"/>
    <property type="match status" value="1"/>
</dbReference>
<dbReference type="InterPro" id="IPR031376">
    <property type="entry name" value="PCB_OB"/>
</dbReference>
<feature type="domain" description="Glycosyl transferase family 51" evidence="41">
    <location>
        <begin position="76"/>
        <end position="248"/>
    </location>
</feature>
<evidence type="ECO:0000256" key="10">
    <source>
        <dbReference type="ARBA" id="ARBA00022670"/>
    </source>
</evidence>
<feature type="domain" description="Penicillin-binding protein transpeptidase" evidence="40">
    <location>
        <begin position="451"/>
        <end position="709"/>
    </location>
</feature>
<feature type="binding site" evidence="34">
    <location>
        <position position="1130"/>
    </location>
    <ligand>
        <name>pyridoxal 5'-phosphate</name>
        <dbReference type="ChEBI" id="CHEBI:597326"/>
    </ligand>
</feature>
<evidence type="ECO:0000259" key="43">
    <source>
        <dbReference type="Pfam" id="PF17092"/>
    </source>
</evidence>
<dbReference type="Pfam" id="PF17092">
    <property type="entry name" value="PCB_OB"/>
    <property type="match status" value="1"/>
</dbReference>
<keyword evidence="13" id="KW-0812">Transmembrane</keyword>
<evidence type="ECO:0000256" key="35">
    <source>
        <dbReference type="NCBIfam" id="TIGR01048"/>
    </source>
</evidence>
<evidence type="ECO:0000256" key="37">
    <source>
        <dbReference type="RuleBase" id="RU003738"/>
    </source>
</evidence>
<comment type="function">
    <text evidence="34">Specifically catalyzes the decarboxylation of meso-diaminopimelate (meso-DAP) to L-lysine.</text>
</comment>
<feature type="domain" description="Orn/DAP/Arg decarboxylase 2 C-terminal" evidence="39">
    <location>
        <begin position="921"/>
        <end position="1263"/>
    </location>
</feature>
<dbReference type="InterPro" id="IPR050396">
    <property type="entry name" value="Glycosyltr_51/Transpeptidase"/>
</dbReference>
<dbReference type="SUPFAM" id="SSF56601">
    <property type="entry name" value="beta-lactamase/transpeptidase-like"/>
    <property type="match status" value="1"/>
</dbReference>
<evidence type="ECO:0000256" key="12">
    <source>
        <dbReference type="ARBA" id="ARBA00022679"/>
    </source>
</evidence>